<dbReference type="InterPro" id="IPR051055">
    <property type="entry name" value="PIF1_helicase"/>
</dbReference>
<dbReference type="GO" id="GO:0006310">
    <property type="term" value="P:DNA recombination"/>
    <property type="evidence" value="ECO:0007669"/>
    <property type="project" value="UniProtKB-UniRule"/>
</dbReference>
<keyword evidence="10 12" id="KW-0413">Isomerase</keyword>
<dbReference type="AlphaFoldDB" id="W6MM08"/>
<keyword evidence="3 12" id="KW-0378">Hydrolase</keyword>
<dbReference type="GO" id="GO:0043596">
    <property type="term" value="C:nuclear replication fork"/>
    <property type="evidence" value="ECO:0007669"/>
    <property type="project" value="EnsemblFungi"/>
</dbReference>
<keyword evidence="9 12" id="KW-0234">DNA repair</keyword>
<keyword evidence="11 12" id="KW-0539">Nucleus</keyword>
<dbReference type="HAMAP" id="MF_03176">
    <property type="entry name" value="PIF1"/>
    <property type="match status" value="1"/>
</dbReference>
<dbReference type="CDD" id="cd18037">
    <property type="entry name" value="DEXSc_Pif1_like"/>
    <property type="match status" value="1"/>
</dbReference>
<evidence type="ECO:0000256" key="1">
    <source>
        <dbReference type="ARBA" id="ARBA00022741"/>
    </source>
</evidence>
<evidence type="ECO:0000256" key="12">
    <source>
        <dbReference type="HAMAP-Rule" id="MF_03176"/>
    </source>
</evidence>
<evidence type="ECO:0000256" key="8">
    <source>
        <dbReference type="ARBA" id="ARBA00023172"/>
    </source>
</evidence>
<keyword evidence="6 12" id="KW-0238">DNA-binding</keyword>
<evidence type="ECO:0000256" key="9">
    <source>
        <dbReference type="ARBA" id="ARBA00023204"/>
    </source>
</evidence>
<feature type="DNA-binding region" evidence="12">
    <location>
        <begin position="653"/>
        <end position="672"/>
    </location>
</feature>
<dbReference type="EMBL" id="HG793128">
    <property type="protein sequence ID" value="CDK27564.1"/>
    <property type="molecule type" value="Genomic_DNA"/>
</dbReference>
<keyword evidence="4 12" id="KW-0347">Helicase</keyword>
<dbReference type="GO" id="GO:0005739">
    <property type="term" value="C:mitochondrion"/>
    <property type="evidence" value="ECO:0007669"/>
    <property type="project" value="UniProtKB-SubCell"/>
</dbReference>
<comment type="subunit">
    <text evidence="12">Monomer.</text>
</comment>
<accession>W6MM08</accession>
<keyword evidence="17" id="KW-1185">Reference proteome</keyword>
<dbReference type="InterPro" id="IPR010285">
    <property type="entry name" value="DNA_helicase_pif1-like_DEAD"/>
</dbReference>
<dbReference type="Proteomes" id="UP000019384">
    <property type="component" value="Unassembled WGS sequence"/>
</dbReference>
<gene>
    <name evidence="12" type="primary">PIF1</name>
    <name evidence="16" type="ORF">KUCA_T00003542001</name>
</gene>
<dbReference type="Gene3D" id="3.40.50.300">
    <property type="entry name" value="P-loop containing nucleotide triphosphate hydrolases"/>
    <property type="match status" value="1"/>
</dbReference>
<dbReference type="InterPro" id="IPR048293">
    <property type="entry name" value="PIF1_RRM3_pfh1"/>
</dbReference>
<evidence type="ECO:0000313" key="17">
    <source>
        <dbReference type="Proteomes" id="UP000019384"/>
    </source>
</evidence>
<evidence type="ECO:0000256" key="3">
    <source>
        <dbReference type="ARBA" id="ARBA00022801"/>
    </source>
</evidence>
<dbReference type="GO" id="GO:0043139">
    <property type="term" value="F:5'-3' DNA helicase activity"/>
    <property type="evidence" value="ECO:0007669"/>
    <property type="project" value="UniProtKB-UniRule"/>
</dbReference>
<evidence type="ECO:0000256" key="7">
    <source>
        <dbReference type="ARBA" id="ARBA00023128"/>
    </source>
</evidence>
<evidence type="ECO:0000256" key="10">
    <source>
        <dbReference type="ARBA" id="ARBA00023235"/>
    </source>
</evidence>
<keyword evidence="7 12" id="KW-0496">Mitochondrion</keyword>
<feature type="domain" description="DNA helicase Pif1-like 2B" evidence="15">
    <location>
        <begin position="468"/>
        <end position="505"/>
    </location>
</feature>
<dbReference type="PANTHER" id="PTHR47642">
    <property type="entry name" value="ATP-DEPENDENT DNA HELICASE"/>
    <property type="match status" value="1"/>
</dbReference>
<feature type="region of interest" description="Disordered" evidence="13">
    <location>
        <begin position="145"/>
        <end position="168"/>
    </location>
</feature>
<protein>
    <recommendedName>
        <fullName evidence="12">ATP-dependent DNA helicase PIF1</fullName>
        <ecNumber evidence="12">5.6.2.3</ecNumber>
    </recommendedName>
    <alternativeName>
        <fullName evidence="12">DNA 5'-3' helicase PIF1</fullName>
    </alternativeName>
    <alternativeName>
        <fullName evidence="12">DNA repair and recombination helicase PIF1</fullName>
    </alternativeName>
</protein>
<organism evidence="16 17">
    <name type="scientific">Kuraishia capsulata CBS 1993</name>
    <dbReference type="NCBI Taxonomy" id="1382522"/>
    <lineage>
        <taxon>Eukaryota</taxon>
        <taxon>Fungi</taxon>
        <taxon>Dikarya</taxon>
        <taxon>Ascomycota</taxon>
        <taxon>Saccharomycotina</taxon>
        <taxon>Pichiomycetes</taxon>
        <taxon>Pichiales</taxon>
        <taxon>Pichiaceae</taxon>
        <taxon>Kuraishia</taxon>
    </lineage>
</organism>
<dbReference type="EC" id="5.6.2.3" evidence="12"/>
<dbReference type="Pfam" id="PF05970">
    <property type="entry name" value="PIF1"/>
    <property type="match status" value="1"/>
</dbReference>
<evidence type="ECO:0000256" key="5">
    <source>
        <dbReference type="ARBA" id="ARBA00022840"/>
    </source>
</evidence>
<keyword evidence="2 12" id="KW-0227">DNA damage</keyword>
<reference evidence="16" key="1">
    <citation type="submission" date="2013-12" db="EMBL/GenBank/DDBJ databases">
        <authorList>
            <person name="Genoscope - CEA"/>
        </authorList>
    </citation>
    <scope>NUCLEOTIDE SEQUENCE</scope>
    <source>
        <strain evidence="16">CBS 1993</strain>
    </source>
</reference>
<dbReference type="HOGENOM" id="CLU_001613_7_4_1"/>
<evidence type="ECO:0000259" key="15">
    <source>
        <dbReference type="Pfam" id="PF21530"/>
    </source>
</evidence>
<comment type="subcellular location">
    <subcellularLocation>
        <location evidence="12">Nucleus</location>
    </subcellularLocation>
    <subcellularLocation>
        <location evidence="12">Mitochondrion</location>
    </subcellularLocation>
</comment>
<dbReference type="PANTHER" id="PTHR47642:SF5">
    <property type="entry name" value="ATP-DEPENDENT DNA HELICASE"/>
    <property type="match status" value="1"/>
</dbReference>
<dbReference type="GO" id="GO:0016887">
    <property type="term" value="F:ATP hydrolysis activity"/>
    <property type="evidence" value="ECO:0007669"/>
    <property type="project" value="RHEA"/>
</dbReference>
<evidence type="ECO:0000256" key="6">
    <source>
        <dbReference type="ARBA" id="ARBA00023125"/>
    </source>
</evidence>
<dbReference type="STRING" id="1382522.W6MM08"/>
<evidence type="ECO:0000259" key="14">
    <source>
        <dbReference type="Pfam" id="PF05970"/>
    </source>
</evidence>
<keyword evidence="5 12" id="KW-0067">ATP-binding</keyword>
<dbReference type="GO" id="GO:0071932">
    <property type="term" value="P:replication fork reversal"/>
    <property type="evidence" value="ECO:0007669"/>
    <property type="project" value="EnsemblFungi"/>
</dbReference>
<comment type="cofactor">
    <cofactor evidence="12">
        <name>Mg(2+)</name>
        <dbReference type="ChEBI" id="CHEBI:18420"/>
    </cofactor>
</comment>
<feature type="binding site" evidence="12">
    <location>
        <begin position="223"/>
        <end position="230"/>
    </location>
    <ligand>
        <name>ATP</name>
        <dbReference type="ChEBI" id="CHEBI:30616"/>
    </ligand>
</feature>
<dbReference type="SUPFAM" id="SSF52540">
    <property type="entry name" value="P-loop containing nucleoside triphosphate hydrolases"/>
    <property type="match status" value="2"/>
</dbReference>
<dbReference type="Pfam" id="PF21530">
    <property type="entry name" value="Pif1_2B_dom"/>
    <property type="match status" value="1"/>
</dbReference>
<evidence type="ECO:0000256" key="4">
    <source>
        <dbReference type="ARBA" id="ARBA00022806"/>
    </source>
</evidence>
<comment type="catalytic activity">
    <reaction evidence="12">
        <text>ATP + H2O = ADP + phosphate + H(+)</text>
        <dbReference type="Rhea" id="RHEA:13065"/>
        <dbReference type="ChEBI" id="CHEBI:15377"/>
        <dbReference type="ChEBI" id="CHEBI:15378"/>
        <dbReference type="ChEBI" id="CHEBI:30616"/>
        <dbReference type="ChEBI" id="CHEBI:43474"/>
        <dbReference type="ChEBI" id="CHEBI:456216"/>
        <dbReference type="EC" id="5.6.2.3"/>
    </reaction>
</comment>
<sequence>MSLNRRGNKPYRKEKQAGIESFFFSGGSLKKRSEPLKEVPLPISNANTKDIFKTLSGTSSQSFEDNGDCDLQEISMPKNFRVQSVPRPAAFSKKVSTSSISRQQLKRPFDSIGSYSSTQQKDEEEPEIVIVSKLKPSLVLTNHGTFSQHLGSKPASPAAEKSPQPSFDFEGLMSSVKPRAPKKLAIKYKPMTKSSSSMFQWSAEQQAVIDCVLDQDLNVFYTGSAGTGKSALTRELIRQLRQKHGESAVAVTASTGLAAVNIGGTTLHKFAGIGIGVGDAKHLVGKVLSNNQTKQVWNQTKVLIIDEISMVDVTYFEKLDAVAQGVRKIRKPFGGIQIVLTGDFYQLPPVSQNTQKKFCFQSTVWSQLVQKTVLLTEVFRQQGDQRLIHMLNAVRVGQLTPEIIQDFKSLCRPVVYEDGIMPTELYPLRHEVQRANENRLRQLEGFPRTYTAKDMLKQSQNPGDLVQLDKTVMAVKELVLKKGAQVLMLKNMDESVANGSIGKVMFFLPTGIWDAIRETLSEREMEDQDILNGVDCISAIFDNAPEDVLDSMWNSLKESVRERLLFHWSFSQNVPKNTPVYPVVRFSLGSHTSRSAFRAITPDTFVLESPGKTLAEREQLPLLLSWALSIHKSQGQTLPRVKVDLGRIFEDGQAYVALSRAVSADTLEVRNFDPSKVRVSRLVAEFYQRMGKA</sequence>
<dbReference type="GO" id="GO:0019237">
    <property type="term" value="F:centromeric DNA binding"/>
    <property type="evidence" value="ECO:0007669"/>
    <property type="project" value="EnsemblFungi"/>
</dbReference>
<dbReference type="CDD" id="cd18809">
    <property type="entry name" value="SF1_C_RecD"/>
    <property type="match status" value="1"/>
</dbReference>
<name>W6MM08_9ASCO</name>
<evidence type="ECO:0000256" key="11">
    <source>
        <dbReference type="ARBA" id="ARBA00023242"/>
    </source>
</evidence>
<feature type="domain" description="DNA helicase Pif1-like DEAD-box helicase" evidence="14">
    <location>
        <begin position="202"/>
        <end position="392"/>
    </location>
</feature>
<dbReference type="InterPro" id="IPR027417">
    <property type="entry name" value="P-loop_NTPase"/>
</dbReference>
<reference evidence="16" key="2">
    <citation type="submission" date="2014-02" db="EMBL/GenBank/DDBJ databases">
        <title>Complete DNA sequence of /Kuraishia capsulata/ illustrates novel genomic features among budding yeasts (/Saccharomycotina/).</title>
        <authorList>
            <person name="Morales L."/>
            <person name="Noel B."/>
            <person name="Porcel B."/>
            <person name="Marcet-Houben M."/>
            <person name="Hullo M-F."/>
            <person name="Sacerdot C."/>
            <person name="Tekaia F."/>
            <person name="Leh-Louis V."/>
            <person name="Despons L."/>
            <person name="Khanna V."/>
            <person name="Aury J-M."/>
            <person name="Barbe V."/>
            <person name="Couloux A."/>
            <person name="Labadie K."/>
            <person name="Pelletier E."/>
            <person name="Souciet J-L."/>
            <person name="Boekhout T."/>
            <person name="Gabaldon T."/>
            <person name="Wincker P."/>
            <person name="Dujon B."/>
        </authorList>
    </citation>
    <scope>NUCLEOTIDE SEQUENCE</scope>
    <source>
        <strain evidence="16">CBS 1993</strain>
    </source>
</reference>
<evidence type="ECO:0000256" key="13">
    <source>
        <dbReference type="SAM" id="MobiDB-lite"/>
    </source>
</evidence>
<evidence type="ECO:0000313" key="16">
    <source>
        <dbReference type="EMBL" id="CDK27564.1"/>
    </source>
</evidence>
<dbReference type="GO" id="GO:0000723">
    <property type="term" value="P:telomere maintenance"/>
    <property type="evidence" value="ECO:0007669"/>
    <property type="project" value="InterPro"/>
</dbReference>
<keyword evidence="8 12" id="KW-0233">DNA recombination</keyword>
<dbReference type="GO" id="GO:0097046">
    <property type="term" value="P:replication fork progression beyond termination site"/>
    <property type="evidence" value="ECO:0007669"/>
    <property type="project" value="EnsemblFungi"/>
</dbReference>
<evidence type="ECO:0000256" key="2">
    <source>
        <dbReference type="ARBA" id="ARBA00022763"/>
    </source>
</evidence>
<dbReference type="OrthoDB" id="432234at2759"/>
<dbReference type="GO" id="GO:0006281">
    <property type="term" value="P:DNA repair"/>
    <property type="evidence" value="ECO:0007669"/>
    <property type="project" value="UniProtKB-UniRule"/>
</dbReference>
<dbReference type="GO" id="GO:0005524">
    <property type="term" value="F:ATP binding"/>
    <property type="evidence" value="ECO:0007669"/>
    <property type="project" value="UniProtKB-UniRule"/>
</dbReference>
<comment type="similarity">
    <text evidence="12">Belongs to the helicase family. PIF1 subfamily.</text>
</comment>
<dbReference type="InterPro" id="IPR049163">
    <property type="entry name" value="Pif1-like_2B_dom"/>
</dbReference>
<keyword evidence="1 12" id="KW-0547">Nucleotide-binding</keyword>
<comment type="function">
    <text evidence="12">DNA-dependent ATPase and 5'-3' DNA helicase required for the maintenance of both mitochondrial and nuclear genome stability.</text>
</comment>
<proteinExistence type="inferred from homology"/>